<evidence type="ECO:0000256" key="4">
    <source>
        <dbReference type="ARBA" id="ARBA00023242"/>
    </source>
</evidence>
<dbReference type="PROSITE" id="PS50102">
    <property type="entry name" value="RRM"/>
    <property type="match status" value="1"/>
</dbReference>
<evidence type="ECO:0000256" key="2">
    <source>
        <dbReference type="ARBA" id="ARBA00005819"/>
    </source>
</evidence>
<keyword evidence="4" id="KW-0539">Nucleus</keyword>
<organism evidence="8 9">
    <name type="scientific">Ensete ventricosum</name>
    <name type="common">Abyssinian banana</name>
    <name type="synonym">Musa ensete</name>
    <dbReference type="NCBI Taxonomy" id="4639"/>
    <lineage>
        <taxon>Eukaryota</taxon>
        <taxon>Viridiplantae</taxon>
        <taxon>Streptophyta</taxon>
        <taxon>Embryophyta</taxon>
        <taxon>Tracheophyta</taxon>
        <taxon>Spermatophyta</taxon>
        <taxon>Magnoliopsida</taxon>
        <taxon>Liliopsida</taxon>
        <taxon>Zingiberales</taxon>
        <taxon>Musaceae</taxon>
        <taxon>Ensete</taxon>
    </lineage>
</organism>
<dbReference type="PANTHER" id="PTHR12311">
    <property type="entry name" value="ACTIVATOR OF BASAL TRANSCRIPTION 1"/>
    <property type="match status" value="1"/>
</dbReference>
<evidence type="ECO:0000259" key="7">
    <source>
        <dbReference type="PROSITE" id="PS50102"/>
    </source>
</evidence>
<evidence type="ECO:0000256" key="1">
    <source>
        <dbReference type="ARBA" id="ARBA00004604"/>
    </source>
</evidence>
<accession>A0A426XRC1</accession>
<dbReference type="GO" id="GO:0000447">
    <property type="term" value="P:endonucleolytic cleavage in ITS1 to separate SSU-rRNA from 5.8S rRNA and LSU-rRNA from tricistronic rRNA transcript (SSU-rRNA, 5.8S rRNA, LSU-rRNA)"/>
    <property type="evidence" value="ECO:0007669"/>
    <property type="project" value="TreeGrafter"/>
</dbReference>
<dbReference type="InterPro" id="IPR034353">
    <property type="entry name" value="ABT1/ESF2_RRM"/>
</dbReference>
<proteinExistence type="inferred from homology"/>
<feature type="region of interest" description="Disordered" evidence="6">
    <location>
        <begin position="1"/>
        <end position="42"/>
    </location>
</feature>
<keyword evidence="3 5" id="KW-0694">RNA-binding</keyword>
<dbReference type="GO" id="GO:0003723">
    <property type="term" value="F:RNA binding"/>
    <property type="evidence" value="ECO:0007669"/>
    <property type="project" value="UniProtKB-UniRule"/>
</dbReference>
<dbReference type="InterPro" id="IPR039119">
    <property type="entry name" value="ABT1/Esf2"/>
</dbReference>
<feature type="domain" description="RRM" evidence="7">
    <location>
        <begin position="48"/>
        <end position="130"/>
    </location>
</feature>
<dbReference type="EMBL" id="AMZH03018156">
    <property type="protein sequence ID" value="RRT41965.1"/>
    <property type="molecule type" value="Genomic_DNA"/>
</dbReference>
<evidence type="ECO:0000313" key="8">
    <source>
        <dbReference type="EMBL" id="RRT41965.1"/>
    </source>
</evidence>
<dbReference type="Gene3D" id="3.30.70.330">
    <property type="match status" value="1"/>
</dbReference>
<dbReference type="GO" id="GO:0005730">
    <property type="term" value="C:nucleolus"/>
    <property type="evidence" value="ECO:0007669"/>
    <property type="project" value="UniProtKB-SubCell"/>
</dbReference>
<evidence type="ECO:0000256" key="6">
    <source>
        <dbReference type="SAM" id="MobiDB-lite"/>
    </source>
</evidence>
<evidence type="ECO:0000256" key="5">
    <source>
        <dbReference type="PROSITE-ProRule" id="PRU00176"/>
    </source>
</evidence>
<reference evidence="8 9" key="1">
    <citation type="journal article" date="2014" name="Agronomy (Basel)">
        <title>A Draft Genome Sequence for Ensete ventricosum, the Drought-Tolerant Tree Against Hunger.</title>
        <authorList>
            <person name="Harrison J."/>
            <person name="Moore K.A."/>
            <person name="Paszkiewicz K."/>
            <person name="Jones T."/>
            <person name="Grant M."/>
            <person name="Ambacheew D."/>
            <person name="Muzemil S."/>
            <person name="Studholme D.J."/>
        </authorList>
    </citation>
    <scope>NUCLEOTIDE SEQUENCE [LARGE SCALE GENOMIC DNA]</scope>
</reference>
<feature type="compositionally biased region" description="Acidic residues" evidence="6">
    <location>
        <begin position="1"/>
        <end position="16"/>
    </location>
</feature>
<comment type="subcellular location">
    <subcellularLocation>
        <location evidence="1">Nucleus</location>
        <location evidence="1">Nucleolus</location>
    </subcellularLocation>
</comment>
<dbReference type="SUPFAM" id="SSF54928">
    <property type="entry name" value="RNA-binding domain, RBD"/>
    <property type="match status" value="1"/>
</dbReference>
<dbReference type="AlphaFoldDB" id="A0A426XRC1"/>
<dbReference type="CDD" id="cd12263">
    <property type="entry name" value="RRM_ABT1_like"/>
    <property type="match status" value="1"/>
</dbReference>
<name>A0A426XRC1_ENSVE</name>
<protein>
    <recommendedName>
        <fullName evidence="7">RRM domain-containing protein</fullName>
    </recommendedName>
</protein>
<evidence type="ECO:0000313" key="9">
    <source>
        <dbReference type="Proteomes" id="UP000287651"/>
    </source>
</evidence>
<dbReference type="GO" id="GO:0000472">
    <property type="term" value="P:endonucleolytic cleavage to generate mature 5'-end of SSU-rRNA from (SSU-rRNA, 5.8S rRNA, LSU-rRNA)"/>
    <property type="evidence" value="ECO:0007669"/>
    <property type="project" value="TreeGrafter"/>
</dbReference>
<dbReference type="GO" id="GO:0000480">
    <property type="term" value="P:endonucleolytic cleavage in 5'-ETS of tricistronic rRNA transcript (SSU-rRNA, 5.8S rRNA, LSU-rRNA)"/>
    <property type="evidence" value="ECO:0007669"/>
    <property type="project" value="TreeGrafter"/>
</dbReference>
<dbReference type="GO" id="GO:0034462">
    <property type="term" value="P:small-subunit processome assembly"/>
    <property type="evidence" value="ECO:0007669"/>
    <property type="project" value="TreeGrafter"/>
</dbReference>
<comment type="caution">
    <text evidence="8">The sequence shown here is derived from an EMBL/GenBank/DDBJ whole genome shotgun (WGS) entry which is preliminary data.</text>
</comment>
<sequence>MAAEGDEEPEREDQDSFGDNAVKKGEGSKGRRKRKISREDEDANEKRGVCYLSRVPPRMDPSHVRQILSQYGEVQRIYLVPEDPTAQVQRKQSGGFRGKEFSEGWVEFAKKNVAKKVARMLNSEQIGGKKRSAFYYDIWNIRYLSKFKWDDLIGELAGKKREHEEKLKLEISAAKRERDFYMSKVEQSRALKFIRERREKKSRDVAAVKQYLTHYFNHEICMEVQVTCFLTRNSYILSYIVSQKQKFQGQDSEGVQEPKVIRQHPQIRPVADGGGLQSKPRLSKDLLAGVPPSLVWLNLRYSVGRRPEFFIGYAGR</sequence>
<dbReference type="PANTHER" id="PTHR12311:SF7">
    <property type="entry name" value="ACTIVATOR OF BASAL TRANSCRIPTION 1"/>
    <property type="match status" value="1"/>
</dbReference>
<evidence type="ECO:0000256" key="3">
    <source>
        <dbReference type="ARBA" id="ARBA00022884"/>
    </source>
</evidence>
<dbReference type="InterPro" id="IPR000504">
    <property type="entry name" value="RRM_dom"/>
</dbReference>
<dbReference type="Pfam" id="PF00076">
    <property type="entry name" value="RRM_1"/>
    <property type="match status" value="1"/>
</dbReference>
<dbReference type="Proteomes" id="UP000287651">
    <property type="component" value="Unassembled WGS sequence"/>
</dbReference>
<dbReference type="InterPro" id="IPR012677">
    <property type="entry name" value="Nucleotide-bd_a/b_plait_sf"/>
</dbReference>
<gene>
    <name evidence="8" type="ORF">B296_00050135</name>
</gene>
<dbReference type="InterPro" id="IPR035979">
    <property type="entry name" value="RBD_domain_sf"/>
</dbReference>
<comment type="similarity">
    <text evidence="2">Belongs to the ESF2/ABP1 family.</text>
</comment>